<feature type="signal peptide" evidence="1">
    <location>
        <begin position="1"/>
        <end position="24"/>
    </location>
</feature>
<reference evidence="3" key="1">
    <citation type="journal article" date="2019" name="Int. J. Syst. Evol. Microbiol.">
        <title>The Global Catalogue of Microorganisms (GCM) 10K type strain sequencing project: providing services to taxonomists for standard genome sequencing and annotation.</title>
        <authorList>
            <consortium name="The Broad Institute Genomics Platform"/>
            <consortium name="The Broad Institute Genome Sequencing Center for Infectious Disease"/>
            <person name="Wu L."/>
            <person name="Ma J."/>
        </authorList>
    </citation>
    <scope>NUCLEOTIDE SEQUENCE [LARGE SCALE GENOMIC DNA]</scope>
    <source>
        <strain evidence="3">CGMCC 1.16855</strain>
    </source>
</reference>
<feature type="chain" id="PRO_5047538617" evidence="1">
    <location>
        <begin position="25"/>
        <end position="99"/>
    </location>
</feature>
<protein>
    <submittedName>
        <fullName evidence="2">Uncharacterized protein</fullName>
    </submittedName>
</protein>
<name>A0ABV7BX60_9PROT</name>
<evidence type="ECO:0000256" key="1">
    <source>
        <dbReference type="SAM" id="SignalP"/>
    </source>
</evidence>
<comment type="caution">
    <text evidence="2">The sequence shown here is derived from an EMBL/GenBank/DDBJ whole genome shotgun (WGS) entry which is preliminary data.</text>
</comment>
<dbReference type="InterPro" id="IPR006311">
    <property type="entry name" value="TAT_signal"/>
</dbReference>
<accession>A0ABV7BX60</accession>
<evidence type="ECO:0000313" key="3">
    <source>
        <dbReference type="Proteomes" id="UP001595420"/>
    </source>
</evidence>
<proteinExistence type="predicted"/>
<dbReference type="EMBL" id="JBHRSB010000006">
    <property type="protein sequence ID" value="MFC3002207.1"/>
    <property type="molecule type" value="Genomic_DNA"/>
</dbReference>
<dbReference type="PROSITE" id="PS51318">
    <property type="entry name" value="TAT"/>
    <property type="match status" value="1"/>
</dbReference>
<dbReference type="Proteomes" id="UP001595420">
    <property type="component" value="Unassembled WGS sequence"/>
</dbReference>
<keyword evidence="1" id="KW-0732">Signal</keyword>
<keyword evidence="3" id="KW-1185">Reference proteome</keyword>
<dbReference type="RefSeq" id="WP_216838278.1">
    <property type="nucleotide sequence ID" value="NZ_JAFNJS010000006.1"/>
</dbReference>
<organism evidence="2 3">
    <name type="scientific">Falsiroseomonas tokyonensis</name>
    <dbReference type="NCBI Taxonomy" id="430521"/>
    <lineage>
        <taxon>Bacteria</taxon>
        <taxon>Pseudomonadati</taxon>
        <taxon>Pseudomonadota</taxon>
        <taxon>Alphaproteobacteria</taxon>
        <taxon>Acetobacterales</taxon>
        <taxon>Roseomonadaceae</taxon>
        <taxon>Falsiroseomonas</taxon>
    </lineage>
</organism>
<evidence type="ECO:0000313" key="2">
    <source>
        <dbReference type="EMBL" id="MFC3002207.1"/>
    </source>
</evidence>
<gene>
    <name evidence="2" type="ORF">ACFOD3_20070</name>
</gene>
<sequence length="99" mass="10029">MTTRRRLLTCLPAGSALLPAAAGAFRPEAPSAAIAADYASGCPATQAHDALRAELDRLREGRPLPPALAPGLARLARCPFCGCAVASAADHGESPAPGR</sequence>